<evidence type="ECO:0000313" key="1">
    <source>
        <dbReference type="EMBL" id="PSS07094.1"/>
    </source>
</evidence>
<dbReference type="RefSeq" id="XP_024716750.1">
    <property type="nucleotide sequence ID" value="XM_024861384.1"/>
</dbReference>
<keyword evidence="2" id="KW-1185">Reference proteome</keyword>
<proteinExistence type="predicted"/>
<protein>
    <submittedName>
        <fullName evidence="1">Uncharacterized protein</fullName>
    </submittedName>
</protein>
<accession>A0A2T3AQ41</accession>
<reference evidence="1 2" key="1">
    <citation type="journal article" date="2018" name="New Phytol.">
        <title>Comparative genomics and transcriptomics depict ericoid mycorrhizal fungi as versatile saprotrophs and plant mutualists.</title>
        <authorList>
            <person name="Martino E."/>
            <person name="Morin E."/>
            <person name="Grelet G.A."/>
            <person name="Kuo A."/>
            <person name="Kohler A."/>
            <person name="Daghino S."/>
            <person name="Barry K.W."/>
            <person name="Cichocki N."/>
            <person name="Clum A."/>
            <person name="Dockter R.B."/>
            <person name="Hainaut M."/>
            <person name="Kuo R.C."/>
            <person name="LaButti K."/>
            <person name="Lindahl B.D."/>
            <person name="Lindquist E.A."/>
            <person name="Lipzen A."/>
            <person name="Khouja H.R."/>
            <person name="Magnuson J."/>
            <person name="Murat C."/>
            <person name="Ohm R.A."/>
            <person name="Singer S.W."/>
            <person name="Spatafora J.W."/>
            <person name="Wang M."/>
            <person name="Veneault-Fourrey C."/>
            <person name="Henrissat B."/>
            <person name="Grigoriev I.V."/>
            <person name="Martin F.M."/>
            <person name="Perotto S."/>
        </authorList>
    </citation>
    <scope>NUCLEOTIDE SEQUENCE [LARGE SCALE GENOMIC DNA]</scope>
    <source>
        <strain evidence="1 2">ATCC 22711</strain>
    </source>
</reference>
<dbReference type="InParanoid" id="A0A2T3AQ41"/>
<dbReference type="EMBL" id="KZ679019">
    <property type="protein sequence ID" value="PSS07094.1"/>
    <property type="molecule type" value="Genomic_DNA"/>
</dbReference>
<dbReference type="GeneID" id="36569465"/>
<dbReference type="Proteomes" id="UP000241818">
    <property type="component" value="Unassembled WGS sequence"/>
</dbReference>
<name>A0A2T3AQ41_AMORE</name>
<gene>
    <name evidence="1" type="ORF">M430DRAFT_110758</name>
</gene>
<sequence length="56" mass="6619">MLLNYGWPDNFHEEEFKAALVPWKEMKDEAEGADMEAEDARIKEAAEDWVRRTYGE</sequence>
<dbReference type="AlphaFoldDB" id="A0A2T3AQ41"/>
<organism evidence="1 2">
    <name type="scientific">Amorphotheca resinae ATCC 22711</name>
    <dbReference type="NCBI Taxonomy" id="857342"/>
    <lineage>
        <taxon>Eukaryota</taxon>
        <taxon>Fungi</taxon>
        <taxon>Dikarya</taxon>
        <taxon>Ascomycota</taxon>
        <taxon>Pezizomycotina</taxon>
        <taxon>Leotiomycetes</taxon>
        <taxon>Helotiales</taxon>
        <taxon>Amorphothecaceae</taxon>
        <taxon>Amorphotheca</taxon>
    </lineage>
</organism>
<evidence type="ECO:0000313" key="2">
    <source>
        <dbReference type="Proteomes" id="UP000241818"/>
    </source>
</evidence>